<dbReference type="EMBL" id="LPJX01000012">
    <property type="protein sequence ID" value="KWF70866.1"/>
    <property type="molecule type" value="Genomic_DNA"/>
</dbReference>
<dbReference type="PROSITE" id="PS51257">
    <property type="entry name" value="PROKAR_LIPOPROTEIN"/>
    <property type="match status" value="1"/>
</dbReference>
<name>A0A132F696_9BURK</name>
<reference evidence="1 2" key="1">
    <citation type="submission" date="2015-11" db="EMBL/GenBank/DDBJ databases">
        <title>Expanding the genomic diversity of Burkholderia species for the development of highly accurate diagnostics.</title>
        <authorList>
            <person name="Sahl J."/>
            <person name="Keim P."/>
            <person name="Wagner D."/>
        </authorList>
    </citation>
    <scope>NUCLEOTIDE SEQUENCE [LARGE SCALE GENOMIC DNA]</scope>
    <source>
        <strain evidence="1 2">MSMB574WGS</strain>
    </source>
</reference>
<accession>A0A132F696</accession>
<dbReference type="Proteomes" id="UP000061512">
    <property type="component" value="Unassembled WGS sequence"/>
</dbReference>
<proteinExistence type="predicted"/>
<organism evidence="1 2">
    <name type="scientific">Burkholderia pseudomultivorans</name>
    <dbReference type="NCBI Taxonomy" id="1207504"/>
    <lineage>
        <taxon>Bacteria</taxon>
        <taxon>Pseudomonadati</taxon>
        <taxon>Pseudomonadota</taxon>
        <taxon>Betaproteobacteria</taxon>
        <taxon>Burkholderiales</taxon>
        <taxon>Burkholderiaceae</taxon>
        <taxon>Burkholderia</taxon>
        <taxon>Burkholderia cepacia complex</taxon>
    </lineage>
</organism>
<dbReference type="AlphaFoldDB" id="A0A132F696"/>
<comment type="caution">
    <text evidence="1">The sequence shown here is derived from an EMBL/GenBank/DDBJ whole genome shotgun (WGS) entry which is preliminary data.</text>
</comment>
<sequence>MSIRSSSVISLLSILVIGCSSHPDETWIAQDHIPVYDSIDGKIIFYLQPSEHCEPGMDMAGKVDMYTKVRCNSGSGWVAGGKFGKIPRVGS</sequence>
<evidence type="ECO:0008006" key="3">
    <source>
        <dbReference type="Google" id="ProtNLM"/>
    </source>
</evidence>
<evidence type="ECO:0000313" key="2">
    <source>
        <dbReference type="Proteomes" id="UP000061512"/>
    </source>
</evidence>
<evidence type="ECO:0000313" key="1">
    <source>
        <dbReference type="EMBL" id="KWF70866.1"/>
    </source>
</evidence>
<gene>
    <name evidence="1" type="ORF">WT57_10325</name>
</gene>
<protein>
    <recommendedName>
        <fullName evidence="3">Lipoprotein</fullName>
    </recommendedName>
</protein>